<keyword evidence="1" id="KW-1133">Transmembrane helix</keyword>
<name>A0A068RVQ8_9FUNG</name>
<protein>
    <submittedName>
        <fullName evidence="2">Uncharacterized protein</fullName>
    </submittedName>
</protein>
<evidence type="ECO:0000256" key="1">
    <source>
        <dbReference type="SAM" id="Phobius"/>
    </source>
</evidence>
<organism evidence="2 3">
    <name type="scientific">Lichtheimia corymbifera JMRC:FSU:9682</name>
    <dbReference type="NCBI Taxonomy" id="1263082"/>
    <lineage>
        <taxon>Eukaryota</taxon>
        <taxon>Fungi</taxon>
        <taxon>Fungi incertae sedis</taxon>
        <taxon>Mucoromycota</taxon>
        <taxon>Mucoromycotina</taxon>
        <taxon>Mucoromycetes</taxon>
        <taxon>Mucorales</taxon>
        <taxon>Lichtheimiaceae</taxon>
        <taxon>Lichtheimia</taxon>
    </lineage>
</organism>
<dbReference type="EMBL" id="CBTN010000019">
    <property type="protein sequence ID" value="CDH53815.1"/>
    <property type="molecule type" value="Genomic_DNA"/>
</dbReference>
<feature type="transmembrane region" description="Helical" evidence="1">
    <location>
        <begin position="6"/>
        <end position="25"/>
    </location>
</feature>
<dbReference type="VEuPathDB" id="FungiDB:LCOR_05128.1"/>
<evidence type="ECO:0000313" key="3">
    <source>
        <dbReference type="Proteomes" id="UP000027586"/>
    </source>
</evidence>
<keyword evidence="1" id="KW-0472">Membrane</keyword>
<comment type="caution">
    <text evidence="2">The sequence shown here is derived from an EMBL/GenBank/DDBJ whole genome shotgun (WGS) entry which is preliminary data.</text>
</comment>
<gene>
    <name evidence="2" type="ORF">LCOR_05128.1</name>
</gene>
<keyword evidence="1" id="KW-0812">Transmembrane</keyword>
<dbReference type="Proteomes" id="UP000027586">
    <property type="component" value="Unassembled WGS sequence"/>
</dbReference>
<reference evidence="2" key="1">
    <citation type="submission" date="2013-08" db="EMBL/GenBank/DDBJ databases">
        <title>Gene expansion shapes genome architecture in the human pathogen Lichtheimia corymbifera: an evolutionary genomics analysis in the ancient terrestrial Mucorales (Mucoromycotina).</title>
        <authorList>
            <person name="Schwartze V.U."/>
            <person name="Winter S."/>
            <person name="Shelest E."/>
            <person name="Marcet-Houben M."/>
            <person name="Horn F."/>
            <person name="Wehner S."/>
            <person name="Hoffmann K."/>
            <person name="Riege K."/>
            <person name="Sammeth M."/>
            <person name="Nowrousian M."/>
            <person name="Valiante V."/>
            <person name="Linde J."/>
            <person name="Jacobsen I.D."/>
            <person name="Marz M."/>
            <person name="Brakhage A.A."/>
            <person name="Gabaldon T."/>
            <person name="Bocker S."/>
            <person name="Voigt K."/>
        </authorList>
    </citation>
    <scope>NUCLEOTIDE SEQUENCE [LARGE SCALE GENOMIC DNA]</scope>
    <source>
        <strain evidence="2">FSU 9682</strain>
    </source>
</reference>
<dbReference type="OrthoDB" id="2213137at2759"/>
<dbReference type="AlphaFoldDB" id="A0A068RVQ8"/>
<keyword evidence="3" id="KW-1185">Reference proteome</keyword>
<evidence type="ECO:0000313" key="2">
    <source>
        <dbReference type="EMBL" id="CDH53815.1"/>
    </source>
</evidence>
<proteinExistence type="predicted"/>
<sequence>MFDVLLRVDMMMYVAGPITVAIVGLEQYPSGFALLTLSGLPAALSPIVANAIDQAVQQTEPYFWYKIITGGAAFLSTCILLVVRRLLKPGQLWVKI</sequence>
<accession>A0A068RVQ8</accession>
<feature type="transmembrane region" description="Helical" evidence="1">
    <location>
        <begin position="64"/>
        <end position="83"/>
    </location>
</feature>